<dbReference type="EMBL" id="BFAG01000004">
    <property type="protein sequence ID" value="GBF05333.1"/>
    <property type="molecule type" value="Genomic_DNA"/>
</dbReference>
<protein>
    <submittedName>
        <fullName evidence="2">WD-40 repeat-containing protein</fullName>
    </submittedName>
</protein>
<comment type="caution">
    <text evidence="2">The sequence shown here is derived from an EMBL/GenBank/DDBJ whole genome shotgun (WGS) entry which is preliminary data.</text>
</comment>
<dbReference type="AlphaFoldDB" id="A0A2I9CU33"/>
<name>A0A2I9CU33_9DEIO</name>
<reference evidence="3" key="1">
    <citation type="submission" date="2018-01" db="EMBL/GenBank/DDBJ databases">
        <title>Draft Genome Sequence of the Radioresistant Bacterium Deinococcus aerius TR0125, Isolated from the Higher Atmosphere above Japan.</title>
        <authorList>
            <person name="Satoh K."/>
            <person name="Arai H."/>
            <person name="Sanzen T."/>
            <person name="Kawaguchi Y."/>
            <person name="Hayashi H."/>
            <person name="Yokobori S."/>
            <person name="Yamagishi A."/>
            <person name="Oono Y."/>
            <person name="Narumi I."/>
        </authorList>
    </citation>
    <scope>NUCLEOTIDE SEQUENCE [LARGE SCALE GENOMIC DNA]</scope>
    <source>
        <strain evidence="3">TR0125</strain>
    </source>
</reference>
<dbReference type="InterPro" id="IPR001680">
    <property type="entry name" value="WD40_rpt"/>
</dbReference>
<organism evidence="2 3">
    <name type="scientific">Deinococcus aerius</name>
    <dbReference type="NCBI Taxonomy" id="200253"/>
    <lineage>
        <taxon>Bacteria</taxon>
        <taxon>Thermotogati</taxon>
        <taxon>Deinococcota</taxon>
        <taxon>Deinococci</taxon>
        <taxon>Deinococcales</taxon>
        <taxon>Deinococcaceae</taxon>
        <taxon>Deinococcus</taxon>
    </lineage>
</organism>
<keyword evidence="3" id="KW-1185">Reference proteome</keyword>
<dbReference type="Gene3D" id="2.130.10.10">
    <property type="entry name" value="YVTN repeat-like/Quinoprotein amine dehydrogenase"/>
    <property type="match status" value="2"/>
</dbReference>
<dbReference type="SUPFAM" id="SSF69322">
    <property type="entry name" value="Tricorn protease domain 2"/>
    <property type="match status" value="1"/>
</dbReference>
<dbReference type="PANTHER" id="PTHR19879:SF9">
    <property type="entry name" value="TRANSCRIPTION INITIATION FACTOR TFIID SUBUNIT 5"/>
    <property type="match status" value="1"/>
</dbReference>
<keyword evidence="1" id="KW-0732">Signal</keyword>
<dbReference type="Proteomes" id="UP000236569">
    <property type="component" value="Unassembled WGS sequence"/>
</dbReference>
<gene>
    <name evidence="2" type="ORF">DAERI_040093</name>
</gene>
<dbReference type="SMART" id="SM00320">
    <property type="entry name" value="WD40"/>
    <property type="match status" value="4"/>
</dbReference>
<dbReference type="Pfam" id="PF07676">
    <property type="entry name" value="PD40"/>
    <property type="match status" value="2"/>
</dbReference>
<dbReference type="InterPro" id="IPR015943">
    <property type="entry name" value="WD40/YVTN_repeat-like_dom_sf"/>
</dbReference>
<evidence type="ECO:0000313" key="2">
    <source>
        <dbReference type="EMBL" id="GBF05333.1"/>
    </source>
</evidence>
<accession>A0A2I9CU33</accession>
<dbReference type="InterPro" id="IPR011659">
    <property type="entry name" value="WD40"/>
</dbReference>
<sequence length="381" mass="41295">MALDSPEMRSLSLTLLLGSAALAAPLTPLQTVNDPNARWAVHVDSQQAVAVDYDGAAAVLVPRQGAARAVKFPGNSKLRSPLVTPEGRVLAVQLDFRACQVVVWDVTAGRKVTTLEGALTRVLDCGQDTEFIFDIGFTPDGRFLLTADQTGLRRWDARTGRLLRTVPGKFLSQHVSPDGRSVATVGDRYRVELWATDLSRRLKALPPQPKDCLRGPGAWSTGITWSADSTRLAFSCTHEVRVWNVVAGRLQSLKRAGQLDYADAPTFSPDGRYVVADEDQFGAGVWDVGNGQRVAQLRLDAPNAQVTDVEVTPGNLLLAALSDGRLARLDLNRPAQVLSPLPLFSREDRFLWPSLAVSREGDRLAVASGDGRLNIYALPGK</sequence>
<evidence type="ECO:0000313" key="3">
    <source>
        <dbReference type="Proteomes" id="UP000236569"/>
    </source>
</evidence>
<evidence type="ECO:0000256" key="1">
    <source>
        <dbReference type="SAM" id="SignalP"/>
    </source>
</evidence>
<proteinExistence type="predicted"/>
<feature type="signal peptide" evidence="1">
    <location>
        <begin position="1"/>
        <end position="23"/>
    </location>
</feature>
<feature type="chain" id="PRO_5014344457" evidence="1">
    <location>
        <begin position="24"/>
        <end position="381"/>
    </location>
</feature>
<dbReference type="PANTHER" id="PTHR19879">
    <property type="entry name" value="TRANSCRIPTION INITIATION FACTOR TFIID"/>
    <property type="match status" value="1"/>
</dbReference>